<evidence type="ECO:0000313" key="3">
    <source>
        <dbReference type="RefSeq" id="XP_012892734.1"/>
    </source>
</evidence>
<dbReference type="PANTHER" id="PTHR15715">
    <property type="entry name" value="CENTROSOMAL PROTEIN OF 170 KDA"/>
    <property type="match status" value="1"/>
</dbReference>
<dbReference type="OrthoDB" id="9948923at2759"/>
<evidence type="ECO:0000256" key="1">
    <source>
        <dbReference type="SAM" id="Coils"/>
    </source>
</evidence>
<name>A0A1S3GWT7_DIPOR</name>
<dbReference type="AlphaFoldDB" id="A0A1S3GWT7"/>
<dbReference type="PANTHER" id="PTHR15715:SF26">
    <property type="entry name" value="COILED-COIL DOMAIN-CONTAINING PROTEIN 136"/>
    <property type="match status" value="1"/>
</dbReference>
<dbReference type="InterPro" id="IPR051176">
    <property type="entry name" value="Cent_Immune-Sig_Mod"/>
</dbReference>
<evidence type="ECO:0000313" key="2">
    <source>
        <dbReference type="Proteomes" id="UP000081671"/>
    </source>
</evidence>
<feature type="non-terminal residue" evidence="3">
    <location>
        <position position="1"/>
    </location>
</feature>
<dbReference type="RefSeq" id="XP_012892734.1">
    <property type="nucleotide sequence ID" value="XM_013037280.1"/>
</dbReference>
<feature type="coiled-coil region" evidence="1">
    <location>
        <begin position="36"/>
        <end position="194"/>
    </location>
</feature>
<proteinExistence type="predicted"/>
<dbReference type="GeneID" id="106002393"/>
<reference evidence="3" key="1">
    <citation type="submission" date="2025-08" db="UniProtKB">
        <authorList>
            <consortium name="RefSeq"/>
        </authorList>
    </citation>
    <scope>IDENTIFICATION</scope>
    <source>
        <tissue evidence="3">Kidney</tissue>
    </source>
</reference>
<dbReference type="GO" id="GO:0007338">
    <property type="term" value="P:single fertilization"/>
    <property type="evidence" value="ECO:0007669"/>
    <property type="project" value="TreeGrafter"/>
</dbReference>
<dbReference type="GO" id="GO:0001675">
    <property type="term" value="P:acrosome assembly"/>
    <property type="evidence" value="ECO:0007669"/>
    <property type="project" value="TreeGrafter"/>
</dbReference>
<organism evidence="2 3">
    <name type="scientific">Dipodomys ordii</name>
    <name type="common">Ord's kangaroo rat</name>
    <dbReference type="NCBI Taxonomy" id="10020"/>
    <lineage>
        <taxon>Eukaryota</taxon>
        <taxon>Metazoa</taxon>
        <taxon>Chordata</taxon>
        <taxon>Craniata</taxon>
        <taxon>Vertebrata</taxon>
        <taxon>Euteleostomi</taxon>
        <taxon>Mammalia</taxon>
        <taxon>Eutheria</taxon>
        <taxon>Euarchontoglires</taxon>
        <taxon>Glires</taxon>
        <taxon>Rodentia</taxon>
        <taxon>Castorimorpha</taxon>
        <taxon>Heteromyidae</taxon>
        <taxon>Dipodomyinae</taxon>
        <taxon>Dipodomys</taxon>
    </lineage>
</organism>
<sequence length="290" mass="34423">TRRATEKWLESQTLRSMMSTESQTSEMDFLEPDPEMQLLRQQLLGAEEQMHDMQTKCKDLCCEVQELQHHRRASEEEQRRLQRELKCAQNEVLRFQTSHSLTQNEELKSRLCALQQKYDASQDEQNELLKVQAQLQSELRQLKILKCADSQNEKELMCRLQRLQSQHQCIMSEKEKLLEVQRHLQEKLRSHEAELYCLRDMAASLRESDEKNVGMQLELQEMKGLYQTSKEELELQKHMYDQLEQDFMLCQMELTQLKCAQPIPEDTCIKKVIVVQGGVCPWHLLRREEV</sequence>
<protein>
    <submittedName>
        <fullName evidence="3">Coiled-coil domain-containing protein 136-like</fullName>
    </submittedName>
</protein>
<dbReference type="STRING" id="10020.ENSDORP00000025601"/>
<dbReference type="KEGG" id="dord:106002393"/>
<gene>
    <name evidence="3" type="primary">LOC106002393</name>
</gene>
<dbReference type="Proteomes" id="UP000081671">
    <property type="component" value="Unplaced"/>
</dbReference>
<dbReference type="InParanoid" id="A0A1S3GWT7"/>
<keyword evidence="1" id="KW-0175">Coiled coil</keyword>
<dbReference type="GO" id="GO:0002080">
    <property type="term" value="C:acrosomal membrane"/>
    <property type="evidence" value="ECO:0007669"/>
    <property type="project" value="TreeGrafter"/>
</dbReference>
<keyword evidence="2" id="KW-1185">Reference proteome</keyword>
<accession>A0A1S3GWT7</accession>